<organism evidence="6 7">
    <name type="scientific">Ogataea philodendri</name>
    <dbReference type="NCBI Taxonomy" id="1378263"/>
    <lineage>
        <taxon>Eukaryota</taxon>
        <taxon>Fungi</taxon>
        <taxon>Dikarya</taxon>
        <taxon>Ascomycota</taxon>
        <taxon>Saccharomycotina</taxon>
        <taxon>Pichiomycetes</taxon>
        <taxon>Pichiales</taxon>
        <taxon>Pichiaceae</taxon>
        <taxon>Ogataea</taxon>
    </lineage>
</organism>
<keyword evidence="7" id="KW-1185">Reference proteome</keyword>
<sequence length="331" mass="36541">MFEEPVLQTLQMFVGEILCWLPVLVMRLRKGDAPAVEAAPLLGKKRITSFKQTLFLATPAVLDFTATTLLNVGLLYTPVSIYQMVRGSIILFVGLFSVLWLKRTITTLEWLSLFVVVFGVFIVGLSGSLSSAEESDSSAAFNGDMLFGLFIIVVGIMFNALQFVVEEKALASLEVSPLEVVGYEGMYGAAVTFATMCAGHLLGHRTRADFWDMGYAFQVMFTNGPVLVSSLLIMVCISTFNFSGVSLTHTLSATSRSTIDTSRTLLVWLVSLALGWEQFKTLQLLGFSLLLYGTLVFNGVIEAEKSRLLPNWLKQRSTQPLITIDEPLERF</sequence>
<dbReference type="InterPro" id="IPR037185">
    <property type="entry name" value="EmrE-like"/>
</dbReference>
<reference evidence="6" key="1">
    <citation type="journal article" date="2021" name="Open Biol.">
        <title>Shared evolutionary footprints suggest mitochondrial oxidative damage underlies multiple complex I losses in fungi.</title>
        <authorList>
            <person name="Schikora-Tamarit M.A."/>
            <person name="Marcet-Houben M."/>
            <person name="Nosek J."/>
            <person name="Gabaldon T."/>
        </authorList>
    </citation>
    <scope>NUCLEOTIDE SEQUENCE</scope>
    <source>
        <strain evidence="6">CBS6075</strain>
    </source>
</reference>
<reference evidence="6" key="2">
    <citation type="submission" date="2021-01" db="EMBL/GenBank/DDBJ databases">
        <authorList>
            <person name="Schikora-Tamarit M.A."/>
        </authorList>
    </citation>
    <scope>NUCLEOTIDE SEQUENCE</scope>
    <source>
        <strain evidence="6">CBS6075</strain>
    </source>
</reference>
<dbReference type="Pfam" id="PF04142">
    <property type="entry name" value="Nuc_sug_transp"/>
    <property type="match status" value="1"/>
</dbReference>
<feature type="transmembrane region" description="Helical" evidence="5">
    <location>
        <begin position="258"/>
        <end position="276"/>
    </location>
</feature>
<dbReference type="Gene3D" id="1.10.3730.20">
    <property type="match status" value="1"/>
</dbReference>
<evidence type="ECO:0000256" key="1">
    <source>
        <dbReference type="ARBA" id="ARBA00004141"/>
    </source>
</evidence>
<dbReference type="GeneID" id="70232915"/>
<name>A0A9P8PEK9_9ASCO</name>
<proteinExistence type="predicted"/>
<keyword evidence="3 5" id="KW-1133">Transmembrane helix</keyword>
<gene>
    <name evidence="6" type="ORF">OGAPHI_000947</name>
</gene>
<dbReference type="GO" id="GO:0015165">
    <property type="term" value="F:pyrimidine nucleotide-sugar transmembrane transporter activity"/>
    <property type="evidence" value="ECO:0007669"/>
    <property type="project" value="InterPro"/>
</dbReference>
<feature type="transmembrane region" description="Helical" evidence="5">
    <location>
        <begin position="145"/>
        <end position="165"/>
    </location>
</feature>
<feature type="transmembrane region" description="Helical" evidence="5">
    <location>
        <begin position="186"/>
        <end position="203"/>
    </location>
</feature>
<dbReference type="SUPFAM" id="SSF103481">
    <property type="entry name" value="Multidrug resistance efflux transporter EmrE"/>
    <property type="match status" value="1"/>
</dbReference>
<evidence type="ECO:0000256" key="4">
    <source>
        <dbReference type="ARBA" id="ARBA00023136"/>
    </source>
</evidence>
<dbReference type="PANTHER" id="PTHR13146">
    <property type="match status" value="1"/>
</dbReference>
<dbReference type="AlphaFoldDB" id="A0A9P8PEK9"/>
<dbReference type="EMBL" id="JAEUBE010000087">
    <property type="protein sequence ID" value="KAH3670432.1"/>
    <property type="molecule type" value="Genomic_DNA"/>
</dbReference>
<dbReference type="OrthoDB" id="408493at2759"/>
<evidence type="ECO:0000313" key="7">
    <source>
        <dbReference type="Proteomes" id="UP000769157"/>
    </source>
</evidence>
<dbReference type="InterPro" id="IPR007271">
    <property type="entry name" value="Nuc_sug_transpt"/>
</dbReference>
<evidence type="ECO:0000256" key="3">
    <source>
        <dbReference type="ARBA" id="ARBA00022989"/>
    </source>
</evidence>
<keyword evidence="4 5" id="KW-0472">Membrane</keyword>
<feature type="transmembrane region" description="Helical" evidence="5">
    <location>
        <begin position="81"/>
        <end position="101"/>
    </location>
</feature>
<feature type="transmembrane region" description="Helical" evidence="5">
    <location>
        <begin position="108"/>
        <end position="125"/>
    </location>
</feature>
<feature type="transmembrane region" description="Helical" evidence="5">
    <location>
        <begin position="54"/>
        <end position="75"/>
    </location>
</feature>
<evidence type="ECO:0000313" key="6">
    <source>
        <dbReference type="EMBL" id="KAH3670432.1"/>
    </source>
</evidence>
<dbReference type="Proteomes" id="UP000769157">
    <property type="component" value="Unassembled WGS sequence"/>
</dbReference>
<evidence type="ECO:0000256" key="2">
    <source>
        <dbReference type="ARBA" id="ARBA00022692"/>
    </source>
</evidence>
<accession>A0A9P8PEK9</accession>
<dbReference type="RefSeq" id="XP_046063857.1">
    <property type="nucleotide sequence ID" value="XM_046209097.1"/>
</dbReference>
<dbReference type="PANTHER" id="PTHR13146:SF0">
    <property type="entry name" value="SOLUTE CARRIER FAMILY 35 MEMBER F6"/>
    <property type="match status" value="1"/>
</dbReference>
<comment type="subcellular location">
    <subcellularLocation>
        <location evidence="1">Membrane</location>
        <topology evidence="1">Multi-pass membrane protein</topology>
    </subcellularLocation>
</comment>
<comment type="caution">
    <text evidence="6">The sequence shown here is derived from an EMBL/GenBank/DDBJ whole genome shotgun (WGS) entry which is preliminary data.</text>
</comment>
<protein>
    <submittedName>
        <fullName evidence="6">Uncharacterized protein</fullName>
    </submittedName>
</protein>
<feature type="transmembrane region" description="Helical" evidence="5">
    <location>
        <begin position="215"/>
        <end position="237"/>
    </location>
</feature>
<dbReference type="GO" id="GO:0000139">
    <property type="term" value="C:Golgi membrane"/>
    <property type="evidence" value="ECO:0007669"/>
    <property type="project" value="InterPro"/>
</dbReference>
<keyword evidence="2 5" id="KW-0812">Transmembrane</keyword>
<evidence type="ECO:0000256" key="5">
    <source>
        <dbReference type="SAM" id="Phobius"/>
    </source>
</evidence>